<gene>
    <name evidence="14" type="ORF">lacNasYZ03_16320</name>
</gene>
<keyword evidence="6" id="KW-0631">Potassium channel</keyword>
<keyword evidence="3" id="KW-0813">Transport</keyword>
<evidence type="ECO:0000256" key="9">
    <source>
        <dbReference type="ARBA" id="ARBA00023065"/>
    </source>
</evidence>
<keyword evidence="8 13" id="KW-1133">Transmembrane helix</keyword>
<dbReference type="Proteomes" id="UP000616547">
    <property type="component" value="Unassembled WGS sequence"/>
</dbReference>
<comment type="similarity">
    <text evidence="2">Belongs to the TMEM175 family.</text>
</comment>
<accession>A0ABQ3W944</accession>
<keyword evidence="15" id="KW-1185">Reference proteome</keyword>
<keyword evidence="11" id="KW-0407">Ion channel</keyword>
<feature type="transmembrane region" description="Helical" evidence="13">
    <location>
        <begin position="155"/>
        <end position="182"/>
    </location>
</feature>
<organism evidence="14 15">
    <name type="scientific">Lactobacillus nasalidis</name>
    <dbReference type="NCBI Taxonomy" id="2797258"/>
    <lineage>
        <taxon>Bacteria</taxon>
        <taxon>Bacillati</taxon>
        <taxon>Bacillota</taxon>
        <taxon>Bacilli</taxon>
        <taxon>Lactobacillales</taxon>
        <taxon>Lactobacillaceae</taxon>
        <taxon>Lactobacillus</taxon>
    </lineage>
</organism>
<dbReference type="EMBL" id="BOCI01000466">
    <property type="protein sequence ID" value="GHW01945.1"/>
    <property type="molecule type" value="Genomic_DNA"/>
</dbReference>
<evidence type="ECO:0000256" key="7">
    <source>
        <dbReference type="ARBA" id="ARBA00022958"/>
    </source>
</evidence>
<evidence type="ECO:0000256" key="3">
    <source>
        <dbReference type="ARBA" id="ARBA00022448"/>
    </source>
</evidence>
<evidence type="ECO:0000256" key="6">
    <source>
        <dbReference type="ARBA" id="ARBA00022826"/>
    </source>
</evidence>
<dbReference type="Pfam" id="PF06736">
    <property type="entry name" value="TMEM175"/>
    <property type="match status" value="1"/>
</dbReference>
<keyword evidence="10 13" id="KW-0472">Membrane</keyword>
<comment type="catalytic activity">
    <reaction evidence="12">
        <text>K(+)(in) = K(+)(out)</text>
        <dbReference type="Rhea" id="RHEA:29463"/>
        <dbReference type="ChEBI" id="CHEBI:29103"/>
    </reaction>
</comment>
<feature type="transmembrane region" description="Helical" evidence="13">
    <location>
        <begin position="74"/>
        <end position="94"/>
    </location>
</feature>
<evidence type="ECO:0000313" key="14">
    <source>
        <dbReference type="EMBL" id="GHW01945.1"/>
    </source>
</evidence>
<evidence type="ECO:0000256" key="10">
    <source>
        <dbReference type="ARBA" id="ARBA00023136"/>
    </source>
</evidence>
<evidence type="ECO:0000256" key="1">
    <source>
        <dbReference type="ARBA" id="ARBA00004141"/>
    </source>
</evidence>
<evidence type="ECO:0000256" key="13">
    <source>
        <dbReference type="SAM" id="Phobius"/>
    </source>
</evidence>
<evidence type="ECO:0000256" key="4">
    <source>
        <dbReference type="ARBA" id="ARBA00022538"/>
    </source>
</evidence>
<dbReference type="RefSeq" id="WP_201331092.1">
    <property type="nucleotide sequence ID" value="NZ_BOCG01000419.1"/>
</dbReference>
<comment type="caution">
    <text evidence="14">The sequence shown here is derived from an EMBL/GenBank/DDBJ whole genome shotgun (WGS) entry which is preliminary data.</text>
</comment>
<keyword evidence="4" id="KW-0633">Potassium transport</keyword>
<keyword evidence="7" id="KW-0630">Potassium</keyword>
<feature type="transmembrane region" description="Helical" evidence="13">
    <location>
        <begin position="6"/>
        <end position="23"/>
    </location>
</feature>
<proteinExistence type="inferred from homology"/>
<evidence type="ECO:0000256" key="5">
    <source>
        <dbReference type="ARBA" id="ARBA00022692"/>
    </source>
</evidence>
<keyword evidence="9" id="KW-0406">Ion transport</keyword>
<sequence>MNKERLIAFTDAILAIIMTILVLELAKPASPTVSAFWALRTSFFSYALSFFWLGSLWVGLNQIWDKVEQIDNAVIWWNLLLLFLASLIPYATSLCSEYFESKVIQAFYGIVVISMTVCNYFLHLALDKPNRNTPILLEATKTYRQMLVPDIGIKIVGLLLAVIVYPPLMMYAVLLASAYILTMKHRADVRHKRAQK</sequence>
<evidence type="ECO:0000256" key="2">
    <source>
        <dbReference type="ARBA" id="ARBA00006920"/>
    </source>
</evidence>
<feature type="transmembrane region" description="Helical" evidence="13">
    <location>
        <begin position="35"/>
        <end position="54"/>
    </location>
</feature>
<evidence type="ECO:0000256" key="12">
    <source>
        <dbReference type="ARBA" id="ARBA00034430"/>
    </source>
</evidence>
<evidence type="ECO:0000256" key="8">
    <source>
        <dbReference type="ARBA" id="ARBA00022989"/>
    </source>
</evidence>
<name>A0ABQ3W944_9LACO</name>
<dbReference type="InterPro" id="IPR010617">
    <property type="entry name" value="TMEM175-like"/>
</dbReference>
<reference evidence="15" key="1">
    <citation type="submission" date="2021-01" db="EMBL/GenBank/DDBJ databases">
        <title>Draft genome sequence of Nasalis larvatus strain YZ03.</title>
        <authorList>
            <person name="Suzuki-Hashido N."/>
            <person name="Tsuchida S."/>
            <person name="Hayakawa T."/>
        </authorList>
    </citation>
    <scope>NUCLEOTIDE SEQUENCE [LARGE SCALE GENOMIC DNA]</scope>
    <source>
        <strain evidence="15">YZ03</strain>
    </source>
</reference>
<evidence type="ECO:0000313" key="15">
    <source>
        <dbReference type="Proteomes" id="UP000616547"/>
    </source>
</evidence>
<protein>
    <submittedName>
        <fullName evidence="14">DUF1211 domain-containing membrane protein</fullName>
    </submittedName>
</protein>
<evidence type="ECO:0000256" key="11">
    <source>
        <dbReference type="ARBA" id="ARBA00023303"/>
    </source>
</evidence>
<keyword evidence="5 13" id="KW-0812">Transmembrane</keyword>
<feature type="transmembrane region" description="Helical" evidence="13">
    <location>
        <begin position="106"/>
        <end position="126"/>
    </location>
</feature>
<comment type="subcellular location">
    <subcellularLocation>
        <location evidence="1">Membrane</location>
        <topology evidence="1">Multi-pass membrane protein</topology>
    </subcellularLocation>
</comment>